<protein>
    <submittedName>
        <fullName evidence="1">Zeaxanthin epoxidase chloroplastic-like</fullName>
    </submittedName>
</protein>
<evidence type="ECO:0000313" key="2">
    <source>
        <dbReference type="Proteomes" id="UP000236291"/>
    </source>
</evidence>
<evidence type="ECO:0000313" key="1">
    <source>
        <dbReference type="EMBL" id="PNY03562.1"/>
    </source>
</evidence>
<dbReference type="STRING" id="57577.A0A2K3NKH9"/>
<reference evidence="1 2" key="1">
    <citation type="journal article" date="2014" name="Am. J. Bot.">
        <title>Genome assembly and annotation for red clover (Trifolium pratense; Fabaceae).</title>
        <authorList>
            <person name="Istvanek J."/>
            <person name="Jaros M."/>
            <person name="Krenek A."/>
            <person name="Repkova J."/>
        </authorList>
    </citation>
    <scope>NUCLEOTIDE SEQUENCE [LARGE SCALE GENOMIC DNA]</scope>
    <source>
        <strain evidence="2">cv. Tatra</strain>
        <tissue evidence="1">Young leaves</tissue>
    </source>
</reference>
<dbReference type="EMBL" id="ASHM01022781">
    <property type="protein sequence ID" value="PNY03562.1"/>
    <property type="molecule type" value="Genomic_DNA"/>
</dbReference>
<gene>
    <name evidence="1" type="ORF">L195_g026895</name>
</gene>
<dbReference type="AlphaFoldDB" id="A0A2K3NKH9"/>
<dbReference type="Proteomes" id="UP000236291">
    <property type="component" value="Unassembled WGS sequence"/>
</dbReference>
<proteinExistence type="predicted"/>
<name>A0A2K3NKH9_TRIPR</name>
<organism evidence="1 2">
    <name type="scientific">Trifolium pratense</name>
    <name type="common">Red clover</name>
    <dbReference type="NCBI Taxonomy" id="57577"/>
    <lineage>
        <taxon>Eukaryota</taxon>
        <taxon>Viridiplantae</taxon>
        <taxon>Streptophyta</taxon>
        <taxon>Embryophyta</taxon>
        <taxon>Tracheophyta</taxon>
        <taxon>Spermatophyta</taxon>
        <taxon>Magnoliopsida</taxon>
        <taxon>eudicotyledons</taxon>
        <taxon>Gunneridae</taxon>
        <taxon>Pentapetalae</taxon>
        <taxon>rosids</taxon>
        <taxon>fabids</taxon>
        <taxon>Fabales</taxon>
        <taxon>Fabaceae</taxon>
        <taxon>Papilionoideae</taxon>
        <taxon>50 kb inversion clade</taxon>
        <taxon>NPAAA clade</taxon>
        <taxon>Hologalegina</taxon>
        <taxon>IRL clade</taxon>
        <taxon>Trifolieae</taxon>
        <taxon>Trifolium</taxon>
    </lineage>
</organism>
<accession>A0A2K3NKH9</accession>
<reference evidence="1 2" key="2">
    <citation type="journal article" date="2017" name="Front. Plant Sci.">
        <title>Gene Classification and Mining of Molecular Markers Useful in Red Clover (Trifolium pratense) Breeding.</title>
        <authorList>
            <person name="Istvanek J."/>
            <person name="Dluhosova J."/>
            <person name="Dluhos P."/>
            <person name="Patkova L."/>
            <person name="Nedelnik J."/>
            <person name="Repkova J."/>
        </authorList>
    </citation>
    <scope>NUCLEOTIDE SEQUENCE [LARGE SCALE GENOMIC DNA]</scope>
    <source>
        <strain evidence="2">cv. Tatra</strain>
        <tissue evidence="1">Young leaves</tissue>
    </source>
</reference>
<sequence>MQSNVLAALETIDFKVAEEVMRVGCIADDKINGLVDEVSGSIYHVDIESSEMVVWICGAVVGFNSRQLETVWKWGFDDAERQWRVYAVIDRV</sequence>
<comment type="caution">
    <text evidence="1">The sequence shown here is derived from an EMBL/GenBank/DDBJ whole genome shotgun (WGS) entry which is preliminary data.</text>
</comment>